<reference evidence="8" key="1">
    <citation type="submission" date="2016-09" db="EMBL/GenBank/DDBJ databases">
        <title>Draft genome sequence of a novel species of the family Streptococcaceae isolated from flowers.</title>
        <authorList>
            <person name="Chuah L.-O."/>
            <person name="Yap K.-P."/>
            <person name="Thong K.L."/>
            <person name="Liong M.T."/>
            <person name="Ahmad R."/>
            <person name="Rusul G."/>
        </authorList>
    </citation>
    <scope>NUCLEOTIDE SEQUENCE [LARGE SCALE GENOMIC DNA]</scope>
    <source>
        <strain evidence="8">DF1</strain>
    </source>
</reference>
<keyword evidence="3 6" id="KW-0812">Transmembrane</keyword>
<organism evidence="7 8">
    <name type="scientific">Floricoccus tropicus</name>
    <dbReference type="NCBI Taxonomy" id="1859473"/>
    <lineage>
        <taxon>Bacteria</taxon>
        <taxon>Bacillati</taxon>
        <taxon>Bacillota</taxon>
        <taxon>Bacilli</taxon>
        <taxon>Lactobacillales</taxon>
        <taxon>Streptococcaceae</taxon>
        <taxon>Floricoccus</taxon>
    </lineage>
</organism>
<dbReference type="InterPro" id="IPR017039">
    <property type="entry name" value="Virul_fac_BrkB"/>
</dbReference>
<comment type="subcellular location">
    <subcellularLocation>
        <location evidence="1">Cell membrane</location>
        <topology evidence="1">Multi-pass membrane protein</topology>
    </subcellularLocation>
</comment>
<evidence type="ECO:0000256" key="4">
    <source>
        <dbReference type="ARBA" id="ARBA00022989"/>
    </source>
</evidence>
<feature type="transmembrane region" description="Helical" evidence="6">
    <location>
        <begin position="249"/>
        <end position="270"/>
    </location>
</feature>
<dbReference type="PANTHER" id="PTHR30213">
    <property type="entry name" value="INNER MEMBRANE PROTEIN YHJD"/>
    <property type="match status" value="1"/>
</dbReference>
<evidence type="ECO:0000313" key="7">
    <source>
        <dbReference type="EMBL" id="OFI50603.1"/>
    </source>
</evidence>
<dbReference type="STRING" id="1859473.BG261_01435"/>
<feature type="transmembrane region" description="Helical" evidence="6">
    <location>
        <begin position="176"/>
        <end position="198"/>
    </location>
</feature>
<evidence type="ECO:0000313" key="8">
    <source>
        <dbReference type="Proteomes" id="UP000178622"/>
    </source>
</evidence>
<feature type="transmembrane region" description="Helical" evidence="6">
    <location>
        <begin position="133"/>
        <end position="156"/>
    </location>
</feature>
<dbReference type="GO" id="GO:0005886">
    <property type="term" value="C:plasma membrane"/>
    <property type="evidence" value="ECO:0007669"/>
    <property type="project" value="UniProtKB-SubCell"/>
</dbReference>
<feature type="transmembrane region" description="Helical" evidence="6">
    <location>
        <begin position="33"/>
        <end position="55"/>
    </location>
</feature>
<evidence type="ECO:0000256" key="6">
    <source>
        <dbReference type="SAM" id="Phobius"/>
    </source>
</evidence>
<sequence length="311" mass="35406">MQKFFEKIMNIPIVKAFMTYYKSAEMDLSSIAVAYYFLLSMFPILMTFANALPYLKIDSTSVLKMLHDLLPEQLYDIVEVVIKSFLDTPSPGLLWVGIISGFWTFSKGLSALQKAMNKAYKVDKHRDFIVSQLIGFASSFAIIILITLAIIVLTFGQTILTALYNNIHFDRRIYEMLYNMTLPVVAIVVFTALILLYFLLPNVKMKKIRYVLPGAIFSTFVLVFLTKIFGDYVNRYVNKMMDFKMVGSLLTFALMLWFIFIAKVLITGAIMNASVQSLYVDSFETRRGEIVSIIKSLTQNENSTSSNPDQG</sequence>
<keyword evidence="5 6" id="KW-0472">Membrane</keyword>
<dbReference type="PANTHER" id="PTHR30213:SF0">
    <property type="entry name" value="UPF0761 MEMBRANE PROTEIN YIHY"/>
    <property type="match status" value="1"/>
</dbReference>
<dbReference type="EMBL" id="MKIR01000001">
    <property type="protein sequence ID" value="OFI50603.1"/>
    <property type="molecule type" value="Genomic_DNA"/>
</dbReference>
<proteinExistence type="predicted"/>
<keyword evidence="8" id="KW-1185">Reference proteome</keyword>
<feature type="transmembrane region" description="Helical" evidence="6">
    <location>
        <begin position="210"/>
        <end position="229"/>
    </location>
</feature>
<accession>A0A1E8GSN2</accession>
<evidence type="ECO:0000256" key="1">
    <source>
        <dbReference type="ARBA" id="ARBA00004651"/>
    </source>
</evidence>
<dbReference type="PIRSF" id="PIRSF035875">
    <property type="entry name" value="RNase_BN"/>
    <property type="match status" value="1"/>
</dbReference>
<keyword evidence="4 6" id="KW-1133">Transmembrane helix</keyword>
<evidence type="ECO:0000256" key="2">
    <source>
        <dbReference type="ARBA" id="ARBA00022475"/>
    </source>
</evidence>
<evidence type="ECO:0000256" key="5">
    <source>
        <dbReference type="ARBA" id="ARBA00023136"/>
    </source>
</evidence>
<evidence type="ECO:0000256" key="3">
    <source>
        <dbReference type="ARBA" id="ARBA00022692"/>
    </source>
</evidence>
<name>A0A1E8GSN2_9LACT</name>
<comment type="caution">
    <text evidence="7">The sequence shown here is derived from an EMBL/GenBank/DDBJ whole genome shotgun (WGS) entry which is preliminary data.</text>
</comment>
<dbReference type="Pfam" id="PF03631">
    <property type="entry name" value="Virul_fac_BrkB"/>
    <property type="match status" value="1"/>
</dbReference>
<dbReference type="AlphaFoldDB" id="A0A1E8GSN2"/>
<keyword evidence="2" id="KW-1003">Cell membrane</keyword>
<protein>
    <submittedName>
        <fullName evidence="7">Ribonuclease BN</fullName>
    </submittedName>
</protein>
<dbReference type="Proteomes" id="UP000178622">
    <property type="component" value="Unassembled WGS sequence"/>
</dbReference>
<gene>
    <name evidence="7" type="ORF">BG261_01435</name>
</gene>
<feature type="transmembrane region" description="Helical" evidence="6">
    <location>
        <begin position="93"/>
        <end position="112"/>
    </location>
</feature>